<keyword evidence="4" id="KW-0540">Nuclease</keyword>
<sequence length="777" mass="88362">MSGSSHPVIQLGFDLLKEKSIESHLLEEYREAFSLLDIDISTGLKLAGLRSIFSDPTDSTTAANYYLPCKLDPKTINYPDQDVEPSDFENVRPPKPSSQNLLVQLERYGSFVATSADPQIPVYDLFKSVAAVHDCLGLKQCDEEFDKKCLLVGCDFSGIQDTVYTISSKGALKTLRARSFMLEMLTEHIIYEILSLAEAERHAVIYSGGGGFGLLLPNKKGLKKDIGKFGDLLNDWAYSEFFGKLFIALDALPFERESLETGGAFQTKRQEQSDNLDKQKRQKFLKQLDKLFEPKMPKQKSVQTECQITRRDDLPPTKMFALPDNIVRPSEKISMQDVLDKKENRKSLEDYNWASESCFHQFKLGDKLVEEYRFICRSSVELQNDPYLKFPTIDSDVDNLQYCYYYLSNGRGARKPYWQINFWDGNGTPVVYADYARKHGDLSEYAQSIELEAIQGDGRQVNGSEEIKNDTATFEGLSASSCGADLIGALRMDVDDMGKLFADIEKLSMLSAKSRMLNLFFKVYLNEICTTNLGDSLKAKDIVGKEYDKDNKHGKSGRNVSVIYAGGDDLFILGAWDETTELAFDIQRCFAHFTGGLGISGGLTLHQPKFPLYQMARRSGEAEHVAKQAKAQKNCFTPFLLGLDDVDKRYEFDNNKTVRVIDWDDSKFFEILKSLVALTDKQIIGNQIDAVKLEGVSRGFIYKLFEAAKDWVIEDSFYLPRLRYIFARLEKQYNEHNNDDIEILRSHLFVPIKPEREKSVKLLSLILNWFEQLQCSK</sequence>
<dbReference type="GO" id="GO:0051607">
    <property type="term" value="P:defense response to virus"/>
    <property type="evidence" value="ECO:0007669"/>
    <property type="project" value="UniProtKB-KW"/>
</dbReference>
<keyword evidence="6" id="KW-0255">Endonuclease</keyword>
<dbReference type="InterPro" id="IPR041062">
    <property type="entry name" value="Csm1_B"/>
</dbReference>
<dbReference type="GO" id="GO:0016740">
    <property type="term" value="F:transferase activity"/>
    <property type="evidence" value="ECO:0007669"/>
    <property type="project" value="UniProtKB-KW"/>
</dbReference>
<comment type="caution">
    <text evidence="13">The sequence shown here is derived from an EMBL/GenBank/DDBJ whole genome shotgun (WGS) entry which is preliminary data.</text>
</comment>
<evidence type="ECO:0000256" key="7">
    <source>
        <dbReference type="ARBA" id="ARBA00022801"/>
    </source>
</evidence>
<evidence type="ECO:0000256" key="5">
    <source>
        <dbReference type="ARBA" id="ARBA00022741"/>
    </source>
</evidence>
<keyword evidence="5" id="KW-0547">Nucleotide-binding</keyword>
<comment type="similarity">
    <text evidence="1">Belongs to the CRISPR-associated Cas10/Csm1 family.</text>
</comment>
<gene>
    <name evidence="13" type="primary">cas10</name>
    <name evidence="13" type="ORF">CR164_03660</name>
</gene>
<evidence type="ECO:0000259" key="12">
    <source>
        <dbReference type="PROSITE" id="PS50887"/>
    </source>
</evidence>
<dbReference type="Gene3D" id="3.30.70.270">
    <property type="match status" value="1"/>
</dbReference>
<dbReference type="InterPro" id="IPR052117">
    <property type="entry name" value="Cas10/Csm1_subtype-III-A"/>
</dbReference>
<dbReference type="AlphaFoldDB" id="A0A317TAI4"/>
<dbReference type="InterPro" id="IPR013408">
    <property type="entry name" value="Cas10/Csm1"/>
</dbReference>
<keyword evidence="7" id="KW-0378">Hydrolase</keyword>
<dbReference type="GO" id="GO:0005524">
    <property type="term" value="F:ATP binding"/>
    <property type="evidence" value="ECO:0007669"/>
    <property type="project" value="UniProtKB-KW"/>
</dbReference>
<dbReference type="GO" id="GO:0004519">
    <property type="term" value="F:endonuclease activity"/>
    <property type="evidence" value="ECO:0007669"/>
    <property type="project" value="UniProtKB-KW"/>
</dbReference>
<dbReference type="EMBL" id="PDNZ01000002">
    <property type="protein sequence ID" value="PWW82847.1"/>
    <property type="molecule type" value="Genomic_DNA"/>
</dbReference>
<evidence type="ECO:0000256" key="6">
    <source>
        <dbReference type="ARBA" id="ARBA00022759"/>
    </source>
</evidence>
<dbReference type="InterPro" id="IPR054767">
    <property type="entry name" value="Cas10-Cmr2_palm2"/>
</dbReference>
<reference evidence="14" key="1">
    <citation type="submission" date="2017-10" db="EMBL/GenBank/DDBJ databases">
        <authorList>
            <person name="Gaisin V.A."/>
            <person name="Rysina M.S."/>
            <person name="Grouzdev D.S."/>
        </authorList>
    </citation>
    <scope>NUCLEOTIDE SEQUENCE [LARGE SCALE GENOMIC DNA]</scope>
    <source>
        <strain evidence="14">V1</strain>
    </source>
</reference>
<dbReference type="InterPro" id="IPR000160">
    <property type="entry name" value="GGDEF_dom"/>
</dbReference>
<dbReference type="PROSITE" id="PS50887">
    <property type="entry name" value="GGDEF"/>
    <property type="match status" value="1"/>
</dbReference>
<evidence type="ECO:0000313" key="14">
    <source>
        <dbReference type="Proteomes" id="UP000246278"/>
    </source>
</evidence>
<name>A0A317TAI4_9CHLB</name>
<evidence type="ECO:0000256" key="8">
    <source>
        <dbReference type="ARBA" id="ARBA00022839"/>
    </source>
</evidence>
<feature type="domain" description="GGDEF" evidence="12">
    <location>
        <begin position="485"/>
        <end position="641"/>
    </location>
</feature>
<evidence type="ECO:0000313" key="13">
    <source>
        <dbReference type="EMBL" id="PWW82847.1"/>
    </source>
</evidence>
<dbReference type="PANTHER" id="PTHR36528">
    <property type="entry name" value="CRISPR SYSTEM SINGLE-STRAND-SPECIFIC DEOXYRIBONUCLEASE CAS10/CSM1 (SUBTYPE III-A)"/>
    <property type="match status" value="1"/>
</dbReference>
<evidence type="ECO:0000256" key="3">
    <source>
        <dbReference type="ARBA" id="ARBA00022679"/>
    </source>
</evidence>
<keyword evidence="3" id="KW-0808">Transferase</keyword>
<keyword evidence="9" id="KW-0067">ATP-binding</keyword>
<keyword evidence="8" id="KW-0269">Exonuclease</keyword>
<dbReference type="NCBIfam" id="TIGR02578">
    <property type="entry name" value="cas_TM1811_Csm1"/>
    <property type="match status" value="1"/>
</dbReference>
<evidence type="ECO:0000256" key="9">
    <source>
        <dbReference type="ARBA" id="ARBA00022840"/>
    </source>
</evidence>
<proteinExistence type="inferred from homology"/>
<dbReference type="InterPro" id="IPR043128">
    <property type="entry name" value="Rev_trsase/Diguanyl_cyclase"/>
</dbReference>
<evidence type="ECO:0000256" key="10">
    <source>
        <dbReference type="ARBA" id="ARBA00023118"/>
    </source>
</evidence>
<keyword evidence="14" id="KW-1185">Reference proteome</keyword>
<dbReference type="Proteomes" id="UP000246278">
    <property type="component" value="Unassembled WGS sequence"/>
</dbReference>
<dbReference type="GO" id="GO:0004527">
    <property type="term" value="F:exonuclease activity"/>
    <property type="evidence" value="ECO:0007669"/>
    <property type="project" value="UniProtKB-KW"/>
</dbReference>
<protein>
    <recommendedName>
        <fullName evidence="2">CRISPR system single-strand-specific deoxyribonuclease Cas10/Csm1 (subtype III-A)</fullName>
    </recommendedName>
    <alternativeName>
        <fullName evidence="11">Cyclic oligoadenylate synthase</fullName>
    </alternativeName>
</protein>
<evidence type="ECO:0000256" key="11">
    <source>
        <dbReference type="ARBA" id="ARBA00032922"/>
    </source>
</evidence>
<dbReference type="Pfam" id="PF18211">
    <property type="entry name" value="Csm1_B"/>
    <property type="match status" value="1"/>
</dbReference>
<dbReference type="PANTHER" id="PTHR36528:SF1">
    <property type="entry name" value="CRISPR SYSTEM SINGLE-STRAND-SPECIFIC DEOXYRIBONUCLEASE CAS10_CSM1 (SUBTYPE III-A)"/>
    <property type="match status" value="1"/>
</dbReference>
<dbReference type="RefSeq" id="WP_110022563.1">
    <property type="nucleotide sequence ID" value="NZ_PDNZ01000002.1"/>
</dbReference>
<dbReference type="OrthoDB" id="9768769at2"/>
<organism evidence="13 14">
    <name type="scientific">Prosthecochloris marina</name>
    <dbReference type="NCBI Taxonomy" id="2017681"/>
    <lineage>
        <taxon>Bacteria</taxon>
        <taxon>Pseudomonadati</taxon>
        <taxon>Chlorobiota</taxon>
        <taxon>Chlorobiia</taxon>
        <taxon>Chlorobiales</taxon>
        <taxon>Chlorobiaceae</taxon>
        <taxon>Prosthecochloris</taxon>
    </lineage>
</organism>
<accession>A0A317TAI4</accession>
<evidence type="ECO:0000256" key="4">
    <source>
        <dbReference type="ARBA" id="ARBA00022722"/>
    </source>
</evidence>
<keyword evidence="10" id="KW-0051">Antiviral defense</keyword>
<evidence type="ECO:0000256" key="1">
    <source>
        <dbReference type="ARBA" id="ARBA00005700"/>
    </source>
</evidence>
<evidence type="ECO:0000256" key="2">
    <source>
        <dbReference type="ARBA" id="ARBA00014333"/>
    </source>
</evidence>
<dbReference type="Pfam" id="PF22335">
    <property type="entry name" value="Cas10-Cmr2_palm2"/>
    <property type="match status" value="1"/>
</dbReference>